<evidence type="ECO:0000256" key="4">
    <source>
        <dbReference type="ARBA" id="ARBA00023014"/>
    </source>
</evidence>
<feature type="compositionally biased region" description="Low complexity" evidence="5">
    <location>
        <begin position="212"/>
        <end position="229"/>
    </location>
</feature>
<sequence>VDGGIDRTAGDMYLMVYPSTNLGDGRGANKPWLQEIPDPVTKICWQTVAEIHPSTAKRLGVANGDRVTVATSAGSMTLPVYAYLGIRPDTVAIQLGRGHKAQTSVVYDNKSGAPHLNGYGRYADGVGQNPLNILPVAEGAAAGELVLTATKARVTRAEGSDELVTTEGSARQHGRGIGRAMLVSDYRPGVLQNDRGAEQVEQRGPDTGSPSEATGQQGTGGAQQEPAGQGEHGSGQTAGEHGAGGSAGDPVHHSFVGDASHEFLPGLRSPVANDAQGDFGDSTSKDKGMYSQQHWSKMAARRWAMTIDLARCTGCSACVTACYAENNLPTVGAAWQVPTVAPDRTGFGSNILRSREMSWIRLERYYEGAENAENVFEADFDTRFVPMMCQHCGNAPCEPVCPVYATYHSPDGLNVQVYNRCVGTRYCSNNCPYKVRYFNWFGYGEPNRPQYAFPEPLNWQLNPDVTVRGKGVMEKCTFCVQRIREAESRADLEHRPLEPDEFTTACAQACPSRAITFGDAADNDWTVASMATDQRGYHVFEELNTYTAVVYLKKVNHPGPGQAGPATA</sequence>
<keyword evidence="4" id="KW-0411">Iron-sulfur</keyword>
<dbReference type="EMBL" id="CADCTX010000269">
    <property type="protein sequence ID" value="CAA9310354.1"/>
    <property type="molecule type" value="Genomic_DNA"/>
</dbReference>
<dbReference type="Pfam" id="PF13247">
    <property type="entry name" value="Fer4_11"/>
    <property type="match status" value="1"/>
</dbReference>
<name>A0A6J4KSH2_9BACT</name>
<dbReference type="Gene3D" id="3.30.70.20">
    <property type="match status" value="2"/>
</dbReference>
<feature type="compositionally biased region" description="Basic and acidic residues" evidence="5">
    <location>
        <begin position="195"/>
        <end position="204"/>
    </location>
</feature>
<dbReference type="InterPro" id="IPR050954">
    <property type="entry name" value="ET_IronSulfur_Cluster-Binding"/>
</dbReference>
<accession>A0A6J4KSH2</accession>
<protein>
    <submittedName>
        <fullName evidence="7">Molybdopterin oxidoreductase, iron-sulfur binding subunit</fullName>
        <ecNumber evidence="7">1.2.7.-</ecNumber>
    </submittedName>
</protein>
<evidence type="ECO:0000313" key="7">
    <source>
        <dbReference type="EMBL" id="CAA9310354.1"/>
    </source>
</evidence>
<feature type="region of interest" description="Disordered" evidence="5">
    <location>
        <begin position="156"/>
        <end position="178"/>
    </location>
</feature>
<evidence type="ECO:0000256" key="3">
    <source>
        <dbReference type="ARBA" id="ARBA00023004"/>
    </source>
</evidence>
<feature type="region of interest" description="Disordered" evidence="5">
    <location>
        <begin position="194"/>
        <end position="290"/>
    </location>
</feature>
<evidence type="ECO:0000256" key="2">
    <source>
        <dbReference type="ARBA" id="ARBA00022723"/>
    </source>
</evidence>
<keyword evidence="7" id="KW-0560">Oxidoreductase</keyword>
<dbReference type="GO" id="GO:0051539">
    <property type="term" value="F:4 iron, 4 sulfur cluster binding"/>
    <property type="evidence" value="ECO:0007669"/>
    <property type="project" value="UniProtKB-KW"/>
</dbReference>
<dbReference type="PROSITE" id="PS51379">
    <property type="entry name" value="4FE4S_FER_2"/>
    <property type="match status" value="2"/>
</dbReference>
<evidence type="ECO:0000259" key="6">
    <source>
        <dbReference type="PROSITE" id="PS51379"/>
    </source>
</evidence>
<evidence type="ECO:0000256" key="1">
    <source>
        <dbReference type="ARBA" id="ARBA00022485"/>
    </source>
</evidence>
<dbReference type="GO" id="GO:0043546">
    <property type="term" value="F:molybdopterin cofactor binding"/>
    <property type="evidence" value="ECO:0007669"/>
    <property type="project" value="InterPro"/>
</dbReference>
<feature type="non-terminal residue" evidence="7">
    <location>
        <position position="1"/>
    </location>
</feature>
<dbReference type="SUPFAM" id="SSF54862">
    <property type="entry name" value="4Fe-4S ferredoxins"/>
    <property type="match status" value="1"/>
</dbReference>
<dbReference type="Gene3D" id="2.40.40.20">
    <property type="match status" value="1"/>
</dbReference>
<dbReference type="InterPro" id="IPR006657">
    <property type="entry name" value="MoPterin_dinucl-bd_dom"/>
</dbReference>
<dbReference type="Pfam" id="PF01568">
    <property type="entry name" value="Molydop_binding"/>
    <property type="match status" value="1"/>
</dbReference>
<dbReference type="PANTHER" id="PTHR43177:SF3">
    <property type="entry name" value="PROTEIN NRFC HOMOLOG"/>
    <property type="match status" value="1"/>
</dbReference>
<dbReference type="InterPro" id="IPR009010">
    <property type="entry name" value="Asp_de-COase-like_dom_sf"/>
</dbReference>
<feature type="domain" description="4Fe-4S ferredoxin-type" evidence="6">
    <location>
        <begin position="303"/>
        <end position="333"/>
    </location>
</feature>
<dbReference type="SUPFAM" id="SSF50692">
    <property type="entry name" value="ADC-like"/>
    <property type="match status" value="1"/>
</dbReference>
<gene>
    <name evidence="7" type="ORF">AVDCRST_MAG40-930</name>
</gene>
<dbReference type="PANTHER" id="PTHR43177">
    <property type="entry name" value="PROTEIN NRFC"/>
    <property type="match status" value="1"/>
</dbReference>
<keyword evidence="3" id="KW-0408">Iron</keyword>
<dbReference type="GO" id="GO:0046872">
    <property type="term" value="F:metal ion binding"/>
    <property type="evidence" value="ECO:0007669"/>
    <property type="project" value="UniProtKB-KW"/>
</dbReference>
<dbReference type="InterPro" id="IPR017896">
    <property type="entry name" value="4Fe4S_Fe-S-bd"/>
</dbReference>
<dbReference type="GO" id="GO:0016491">
    <property type="term" value="F:oxidoreductase activity"/>
    <property type="evidence" value="ECO:0007669"/>
    <property type="project" value="UniProtKB-KW"/>
</dbReference>
<dbReference type="AlphaFoldDB" id="A0A6J4KSH2"/>
<feature type="domain" description="4Fe-4S ferredoxin-type" evidence="6">
    <location>
        <begin position="380"/>
        <end position="411"/>
    </location>
</feature>
<evidence type="ECO:0000256" key="5">
    <source>
        <dbReference type="SAM" id="MobiDB-lite"/>
    </source>
</evidence>
<reference evidence="7" key="1">
    <citation type="submission" date="2020-02" db="EMBL/GenBank/DDBJ databases">
        <authorList>
            <person name="Meier V. D."/>
        </authorList>
    </citation>
    <scope>NUCLEOTIDE SEQUENCE</scope>
    <source>
        <strain evidence="7">AVDCRST_MAG40</strain>
    </source>
</reference>
<keyword evidence="1" id="KW-0004">4Fe-4S</keyword>
<proteinExistence type="predicted"/>
<dbReference type="EC" id="1.2.7.-" evidence="7"/>
<dbReference type="CDD" id="cd10551">
    <property type="entry name" value="PsrB"/>
    <property type="match status" value="1"/>
</dbReference>
<keyword evidence="2" id="KW-0479">Metal-binding</keyword>
<organism evidence="7">
    <name type="scientific">uncultured Gemmatimonadaceae bacterium</name>
    <dbReference type="NCBI Taxonomy" id="246130"/>
    <lineage>
        <taxon>Bacteria</taxon>
        <taxon>Pseudomonadati</taxon>
        <taxon>Gemmatimonadota</taxon>
        <taxon>Gemmatimonadia</taxon>
        <taxon>Gemmatimonadales</taxon>
        <taxon>Gemmatimonadaceae</taxon>
        <taxon>environmental samples</taxon>
    </lineage>
</organism>